<dbReference type="PROSITE" id="PS00910">
    <property type="entry name" value="UPF0029"/>
    <property type="match status" value="1"/>
</dbReference>
<feature type="domain" description="RWD" evidence="7">
    <location>
        <begin position="8"/>
        <end position="103"/>
    </location>
</feature>
<proteinExistence type="inferred from homology"/>
<dbReference type="InterPro" id="IPR016135">
    <property type="entry name" value="UBQ-conjugating_enzyme/RWD"/>
</dbReference>
<dbReference type="SUPFAM" id="SSF54211">
    <property type="entry name" value="Ribosomal protein S5 domain 2-like"/>
    <property type="match status" value="1"/>
</dbReference>
<comment type="subcellular location">
    <subcellularLocation>
        <location evidence="1">Cytoplasm</location>
    </subcellularLocation>
</comment>
<dbReference type="PROSITE" id="PS50908">
    <property type="entry name" value="RWD"/>
    <property type="match status" value="1"/>
</dbReference>
<keyword evidence="9" id="KW-1185">Reference proteome</keyword>
<evidence type="ECO:0000313" key="8">
    <source>
        <dbReference type="EMBL" id="ODQ60996.1"/>
    </source>
</evidence>
<sequence>MVSEDLRDELDAIEAIYPECLTRMNENLIDLKIPQHEEYVVRMSFPEKYPESEIPHILQVRSNGHDDQYLETLFTEVLESIYTEGNVCIFDFCTELEGILYTEEEPEEPIVQEEPEDLKVDLLEGWTASEPVYDRGSTFMAFVRKVDSEDELFEKLALLKSERKVSKANHNMTAWRIQNSDNTRVQDCDDDGETAAGGRLLHLLTIMDVWNVIVVVSRWFGGTHIGPDRFKHINSTAREAIVKAGFVDENDSKKSKKKKK</sequence>
<dbReference type="Pfam" id="PF05773">
    <property type="entry name" value="RWD"/>
    <property type="match status" value="1"/>
</dbReference>
<dbReference type="Gene3D" id="3.30.230.30">
    <property type="entry name" value="Impact, N-terminal domain"/>
    <property type="match status" value="1"/>
</dbReference>
<comment type="similarity">
    <text evidence="2">Belongs to the IMPACT family.</text>
</comment>
<dbReference type="Gene3D" id="3.10.110.10">
    <property type="entry name" value="Ubiquitin Conjugating Enzyme"/>
    <property type="match status" value="1"/>
</dbReference>
<evidence type="ECO:0000256" key="6">
    <source>
        <dbReference type="ARBA" id="ARBA00023016"/>
    </source>
</evidence>
<dbReference type="InterPro" id="IPR020568">
    <property type="entry name" value="Ribosomal_Su5_D2-typ_SF"/>
</dbReference>
<dbReference type="GO" id="GO:0006446">
    <property type="term" value="P:regulation of translational initiation"/>
    <property type="evidence" value="ECO:0007669"/>
    <property type="project" value="TreeGrafter"/>
</dbReference>
<protein>
    <recommendedName>
        <fullName evidence="7">RWD domain-containing protein</fullName>
    </recommendedName>
</protein>
<reference evidence="8 9" key="1">
    <citation type="journal article" date="2016" name="Proc. Natl. Acad. Sci. U.S.A.">
        <title>Comparative genomics of biotechnologically important yeasts.</title>
        <authorList>
            <person name="Riley R."/>
            <person name="Haridas S."/>
            <person name="Wolfe K.H."/>
            <person name="Lopes M.R."/>
            <person name="Hittinger C.T."/>
            <person name="Goeker M."/>
            <person name="Salamov A.A."/>
            <person name="Wisecaver J.H."/>
            <person name="Long T.M."/>
            <person name="Calvey C.H."/>
            <person name="Aerts A.L."/>
            <person name="Barry K.W."/>
            <person name="Choi C."/>
            <person name="Clum A."/>
            <person name="Coughlan A.Y."/>
            <person name="Deshpande S."/>
            <person name="Douglass A.P."/>
            <person name="Hanson S.J."/>
            <person name="Klenk H.-P."/>
            <person name="LaButti K.M."/>
            <person name="Lapidus A."/>
            <person name="Lindquist E.A."/>
            <person name="Lipzen A.M."/>
            <person name="Meier-Kolthoff J.P."/>
            <person name="Ohm R.A."/>
            <person name="Otillar R.P."/>
            <person name="Pangilinan J.L."/>
            <person name="Peng Y."/>
            <person name="Rokas A."/>
            <person name="Rosa C.A."/>
            <person name="Scheuner C."/>
            <person name="Sibirny A.A."/>
            <person name="Slot J.C."/>
            <person name="Stielow J.B."/>
            <person name="Sun H."/>
            <person name="Kurtzman C.P."/>
            <person name="Blackwell M."/>
            <person name="Grigoriev I.V."/>
            <person name="Jeffries T.W."/>
        </authorList>
    </citation>
    <scope>NUCLEOTIDE SEQUENCE [LARGE SCALE GENOMIC DNA]</scope>
    <source>
        <strain evidence="9">ATCC 58044 / CBS 1984 / NCYC 433 / NRRL Y-366-8</strain>
    </source>
</reference>
<dbReference type="EMBL" id="KV454209">
    <property type="protein sequence ID" value="ODQ60996.1"/>
    <property type="molecule type" value="Genomic_DNA"/>
</dbReference>
<dbReference type="GeneID" id="30203468"/>
<accession>A0A1E3P6E9</accession>
<dbReference type="OrthoDB" id="69641at2759"/>
<keyword evidence="5" id="KW-0810">Translation regulation</keyword>
<dbReference type="PANTHER" id="PTHR16301:SF25">
    <property type="entry name" value="PROTEIN IMPACT"/>
    <property type="match status" value="1"/>
</dbReference>
<dbReference type="Proteomes" id="UP000094112">
    <property type="component" value="Unassembled WGS sequence"/>
</dbReference>
<dbReference type="SUPFAM" id="SSF54495">
    <property type="entry name" value="UBC-like"/>
    <property type="match status" value="1"/>
</dbReference>
<evidence type="ECO:0000256" key="4">
    <source>
        <dbReference type="ARBA" id="ARBA00022491"/>
    </source>
</evidence>
<name>A0A1E3P6E9_WICAA</name>
<evidence type="ECO:0000256" key="3">
    <source>
        <dbReference type="ARBA" id="ARBA00022490"/>
    </source>
</evidence>
<dbReference type="InterPro" id="IPR001498">
    <property type="entry name" value="Impact_N"/>
</dbReference>
<evidence type="ECO:0000259" key="7">
    <source>
        <dbReference type="PROSITE" id="PS50908"/>
    </source>
</evidence>
<dbReference type="SMART" id="SM00591">
    <property type="entry name" value="RWD"/>
    <property type="match status" value="1"/>
</dbReference>
<dbReference type="InterPro" id="IPR036956">
    <property type="entry name" value="Impact_N_sf"/>
</dbReference>
<evidence type="ECO:0000256" key="5">
    <source>
        <dbReference type="ARBA" id="ARBA00022845"/>
    </source>
</evidence>
<dbReference type="GO" id="GO:0005737">
    <property type="term" value="C:cytoplasm"/>
    <property type="evidence" value="ECO:0007669"/>
    <property type="project" value="UniProtKB-SubCell"/>
</dbReference>
<dbReference type="AlphaFoldDB" id="A0A1E3P6E9"/>
<dbReference type="Pfam" id="PF01205">
    <property type="entry name" value="Impact_N"/>
    <property type="match status" value="1"/>
</dbReference>
<evidence type="ECO:0000256" key="2">
    <source>
        <dbReference type="ARBA" id="ARBA00007665"/>
    </source>
</evidence>
<gene>
    <name evidence="8" type="ORF">WICANDRAFT_90253</name>
</gene>
<dbReference type="InterPro" id="IPR006575">
    <property type="entry name" value="RWD_dom"/>
</dbReference>
<evidence type="ECO:0000313" key="9">
    <source>
        <dbReference type="Proteomes" id="UP000094112"/>
    </source>
</evidence>
<dbReference type="STRING" id="683960.A0A1E3P6E9"/>
<keyword evidence="6" id="KW-0346">Stress response</keyword>
<evidence type="ECO:0000256" key="1">
    <source>
        <dbReference type="ARBA" id="ARBA00004496"/>
    </source>
</evidence>
<keyword evidence="3" id="KW-0963">Cytoplasm</keyword>
<dbReference type="CDD" id="cd23822">
    <property type="entry name" value="RWD_ScYIH1-like"/>
    <property type="match status" value="1"/>
</dbReference>
<dbReference type="PANTHER" id="PTHR16301">
    <property type="entry name" value="IMPACT-RELATED"/>
    <property type="match status" value="1"/>
</dbReference>
<dbReference type="GO" id="GO:0140469">
    <property type="term" value="P:GCN2-mediated signaling"/>
    <property type="evidence" value="ECO:0007669"/>
    <property type="project" value="TreeGrafter"/>
</dbReference>
<dbReference type="InterPro" id="IPR023582">
    <property type="entry name" value="Impact"/>
</dbReference>
<organism evidence="8 9">
    <name type="scientific">Wickerhamomyces anomalus (strain ATCC 58044 / CBS 1984 / NCYC 433 / NRRL Y-366-8)</name>
    <name type="common">Yeast</name>
    <name type="synonym">Hansenula anomala</name>
    <dbReference type="NCBI Taxonomy" id="683960"/>
    <lineage>
        <taxon>Eukaryota</taxon>
        <taxon>Fungi</taxon>
        <taxon>Dikarya</taxon>
        <taxon>Ascomycota</taxon>
        <taxon>Saccharomycotina</taxon>
        <taxon>Saccharomycetes</taxon>
        <taxon>Phaffomycetales</taxon>
        <taxon>Wickerhamomycetaceae</taxon>
        <taxon>Wickerhamomyces</taxon>
    </lineage>
</organism>
<keyword evidence="4" id="KW-0678">Repressor</keyword>
<dbReference type="InterPro" id="IPR020569">
    <property type="entry name" value="UPF0029_Impact_CS"/>
</dbReference>
<dbReference type="RefSeq" id="XP_019040203.1">
    <property type="nucleotide sequence ID" value="XM_019186222.1"/>
</dbReference>